<accession>A0A2K9LL91</accession>
<sequence length="154" mass="18281">MEQFRIIGDIREYIKSFDAFCARSVQRGEHPTLYMDDKQGQTYNNIREKDYLFSQCRNWVIPHNQMGLSFSARWQHLKDKYKLKKKWAAGNPVDVFWVIEQCDLPLGLKFVQDEKDKEHYFLTVTERMTSAQLKVKLIAVAERMSVIREAQDTL</sequence>
<organism evidence="1 2">
    <name type="scientific">Ketobacter alkanivorans</name>
    <dbReference type="NCBI Taxonomy" id="1917421"/>
    <lineage>
        <taxon>Bacteria</taxon>
        <taxon>Pseudomonadati</taxon>
        <taxon>Pseudomonadota</taxon>
        <taxon>Gammaproteobacteria</taxon>
        <taxon>Pseudomonadales</taxon>
        <taxon>Ketobacteraceae</taxon>
        <taxon>Ketobacter</taxon>
    </lineage>
</organism>
<reference evidence="2" key="1">
    <citation type="submission" date="2017-08" db="EMBL/GenBank/DDBJ databases">
        <title>Direct submision.</title>
        <authorList>
            <person name="Kim S.-J."/>
            <person name="Rhee S.-K."/>
        </authorList>
    </citation>
    <scope>NUCLEOTIDE SEQUENCE [LARGE SCALE GENOMIC DNA]</scope>
    <source>
        <strain evidence="2">GI5</strain>
    </source>
</reference>
<keyword evidence="2" id="KW-1185">Reference proteome</keyword>
<dbReference type="AlphaFoldDB" id="A0A2K9LL91"/>
<evidence type="ECO:0000313" key="1">
    <source>
        <dbReference type="EMBL" id="AUM13098.1"/>
    </source>
</evidence>
<dbReference type="RefSeq" id="WP_101894477.1">
    <property type="nucleotide sequence ID" value="NZ_CP022684.1"/>
</dbReference>
<dbReference type="Proteomes" id="UP000235116">
    <property type="component" value="Chromosome"/>
</dbReference>
<evidence type="ECO:0000313" key="2">
    <source>
        <dbReference type="Proteomes" id="UP000235116"/>
    </source>
</evidence>
<dbReference type="OrthoDB" id="6195837at2"/>
<dbReference type="EMBL" id="CP022684">
    <property type="protein sequence ID" value="AUM13098.1"/>
    <property type="molecule type" value="Genomic_DNA"/>
</dbReference>
<name>A0A2K9LL91_9GAMM</name>
<proteinExistence type="predicted"/>
<gene>
    <name evidence="1" type="ORF">Kalk_11970</name>
</gene>
<dbReference type="KEGG" id="kak:Kalk_11970"/>
<protein>
    <submittedName>
        <fullName evidence="1">Uncharacterized protein</fullName>
    </submittedName>
</protein>